<dbReference type="Gene3D" id="1.20.58.2220">
    <property type="entry name" value="Formin, FH2 domain"/>
    <property type="match status" value="1"/>
</dbReference>
<dbReference type="GO" id="GO:0005737">
    <property type="term" value="C:cytoplasm"/>
    <property type="evidence" value="ECO:0007669"/>
    <property type="project" value="UniProtKB-SubCell"/>
</dbReference>
<dbReference type="InterPro" id="IPR042201">
    <property type="entry name" value="FH2_Formin_sf"/>
</dbReference>
<feature type="region of interest" description="Disordered" evidence="6">
    <location>
        <begin position="1037"/>
        <end position="1084"/>
    </location>
</feature>
<evidence type="ECO:0000259" key="7">
    <source>
        <dbReference type="PROSITE" id="PS51231"/>
    </source>
</evidence>
<dbReference type="GO" id="GO:0031267">
    <property type="term" value="F:small GTPase binding"/>
    <property type="evidence" value="ECO:0007669"/>
    <property type="project" value="InterPro"/>
</dbReference>
<organism evidence="10 11">
    <name type="scientific">Mycetomoellerius zeteki</name>
    <dbReference type="NCBI Taxonomy" id="64791"/>
    <lineage>
        <taxon>Eukaryota</taxon>
        <taxon>Metazoa</taxon>
        <taxon>Ecdysozoa</taxon>
        <taxon>Arthropoda</taxon>
        <taxon>Hexapoda</taxon>
        <taxon>Insecta</taxon>
        <taxon>Pterygota</taxon>
        <taxon>Neoptera</taxon>
        <taxon>Endopterygota</taxon>
        <taxon>Hymenoptera</taxon>
        <taxon>Apocrita</taxon>
        <taxon>Aculeata</taxon>
        <taxon>Formicoidea</taxon>
        <taxon>Formicidae</taxon>
        <taxon>Myrmicinae</taxon>
        <taxon>Mycetomoellerius</taxon>
    </lineage>
</organism>
<reference evidence="10 11" key="1">
    <citation type="submission" date="2015-09" db="EMBL/GenBank/DDBJ databases">
        <title>Trachymyrmex zeteki WGS genome.</title>
        <authorList>
            <person name="Nygaard S."/>
            <person name="Hu H."/>
            <person name="Boomsma J."/>
            <person name="Zhang G."/>
        </authorList>
    </citation>
    <scope>NUCLEOTIDE SEQUENCE [LARGE SCALE GENOMIC DNA]</scope>
    <source>
        <strain evidence="10">Tzet28-1</strain>
        <tissue evidence="10">Whole body</tissue>
    </source>
</reference>
<feature type="coiled-coil region" evidence="5">
    <location>
        <begin position="449"/>
        <end position="490"/>
    </location>
</feature>
<dbReference type="PANTHER" id="PTHR45691:SF6">
    <property type="entry name" value="PROTEIN DIAPHANOUS"/>
    <property type="match status" value="1"/>
</dbReference>
<dbReference type="InterPro" id="IPR010473">
    <property type="entry name" value="GTPase-bd"/>
</dbReference>
<dbReference type="Gene3D" id="1.10.238.150">
    <property type="entry name" value="Formin, FH3 diaphanous domain"/>
    <property type="match status" value="1"/>
</dbReference>
<dbReference type="GO" id="GO:0003779">
    <property type="term" value="F:actin binding"/>
    <property type="evidence" value="ECO:0007669"/>
    <property type="project" value="InterPro"/>
</dbReference>
<evidence type="ECO:0000256" key="5">
    <source>
        <dbReference type="SAM" id="Coils"/>
    </source>
</evidence>
<dbReference type="Gene3D" id="6.10.30.30">
    <property type="match status" value="1"/>
</dbReference>
<feature type="domain" description="DAD" evidence="7">
    <location>
        <begin position="1021"/>
        <end position="1050"/>
    </location>
</feature>
<dbReference type="Pfam" id="PF02181">
    <property type="entry name" value="FH2"/>
    <property type="match status" value="1"/>
</dbReference>
<dbReference type="GO" id="GO:0005884">
    <property type="term" value="C:actin filament"/>
    <property type="evidence" value="ECO:0007669"/>
    <property type="project" value="TreeGrafter"/>
</dbReference>
<sequence>MRRVANCFEVTFSSPSLDCIDYQLLKALPNDLLTCLLSILNQLFQVTTFLEQWFHSIIHLIPKPLRGFYYYYLCVQANMNLTEEKKEPLRQQSESKKKEMLVLHYKGSIQENRSKFDKPADYIQYLAQPDLSVNKIYNCIESLRIALTNNPLSWVQEFGTKGLKQVLATLNECYRNAFIYYDSDNRYERIQYECIRCLKAIMNNTVGIKEMLAHHEALTIVARSLEPTKPSVMSEAVKLLGAVCLISSDSHKKVLDAVTMNGEFKGRERFLPIVQGLMNKKNENLRVVCLQLINSIISSAEDLDFRLHLRNEVMRVGLADILEMLEKDESEDLATHLKIFNDHKEEDYEEFVQRFDHVRLELDDVNDCFEVVKNMVMDTSAEPYFLSILQHLLFIRDDALVRPAYYKLIEECISQIVLHRSGCDPDFSATKRFQIDVQPLIDTLVEKSRAEEERRLVEVMQKLEEAIASRQEAEAKLQHAENKIKELEQGTEKPGGFECVPKTRSVAAALHEVAKSSGLPPPPPPLPGGGGPPPPPPMSGMTRPPPPPMLGSKGPPPPPMPGIGGPPPPPMPGMGPLPPPMMGVLSPPPPMIQVLPHGLKPKKKWEYNFCCVKLYVFQILPHRLTEKSFWTRVQEDKLASPEILDGLAQKFASKPSGKRIDDVVDKSAPTKKVKDLKVLDNKAAQNISILLGGTLKHMPYVEVKRCLFRCEGPVISDNILQGLIQYLPPPDQLSKLQMYKDQYDDLTEAEQFCVTISTIKRLLPRLRSLSFMLRYEELIQDIKPDIVAATAACEEVKSSKKFARILELILLLGNYMNSGSKNGQAFGFEISFLTKLTSTKDVDNKQTLMHYLVDTIERSFPECLSFIEELAHVDRASRVSLENVQRTLCQMETNIRNLEQDLTNAKVPQCDEDLFIDVMKPFAKKARESYEVLQNMFKNMDTLYTDISEFFSFDKQKYTIEEFFGDIKTFKDDFLQSQKEIIKLKEGEEKQRRTREAREKAEAEKAARAARKRALVDMNAHETQEGVMDSLMEALQTGSAFSRPDQRRKRQTRVAGAERRAQLNRSRSRTGLIGTGLLGRELST</sequence>
<evidence type="ECO:0000256" key="1">
    <source>
        <dbReference type="ARBA" id="ARBA00004496"/>
    </source>
</evidence>
<gene>
    <name evidence="10" type="ORF">ALC60_04502</name>
</gene>
<keyword evidence="11" id="KW-1185">Reference proteome</keyword>
<proteinExistence type="inferred from homology"/>
<dbReference type="Pfam" id="PF06371">
    <property type="entry name" value="Drf_GBD"/>
    <property type="match status" value="1"/>
</dbReference>
<keyword evidence="4 5" id="KW-0175">Coiled coil</keyword>
<dbReference type="PANTHER" id="PTHR45691">
    <property type="entry name" value="PROTEIN DIAPHANOUS"/>
    <property type="match status" value="1"/>
</dbReference>
<dbReference type="Gene3D" id="1.25.10.10">
    <property type="entry name" value="Leucine-rich Repeat Variant"/>
    <property type="match status" value="1"/>
</dbReference>
<dbReference type="Pfam" id="PF06367">
    <property type="entry name" value="Drf_FH3"/>
    <property type="match status" value="1"/>
</dbReference>
<dbReference type="SMART" id="SM00498">
    <property type="entry name" value="FH2"/>
    <property type="match status" value="1"/>
</dbReference>
<dbReference type="Proteomes" id="UP000075809">
    <property type="component" value="Unassembled WGS sequence"/>
</dbReference>
<dbReference type="PROSITE" id="PS51232">
    <property type="entry name" value="GBD_FH3"/>
    <property type="match status" value="1"/>
</dbReference>
<dbReference type="InterPro" id="IPR016024">
    <property type="entry name" value="ARM-type_fold"/>
</dbReference>
<dbReference type="SUPFAM" id="SSF48371">
    <property type="entry name" value="ARM repeat"/>
    <property type="match status" value="1"/>
</dbReference>
<comment type="similarity">
    <text evidence="2">Belongs to the formin homology family. Diaphanous subfamily.</text>
</comment>
<feature type="region of interest" description="Disordered" evidence="6">
    <location>
        <begin position="987"/>
        <end position="1006"/>
    </location>
</feature>
<dbReference type="SUPFAM" id="SSF101447">
    <property type="entry name" value="Formin homology 2 domain (FH2 domain)"/>
    <property type="match status" value="1"/>
</dbReference>
<evidence type="ECO:0000259" key="8">
    <source>
        <dbReference type="PROSITE" id="PS51232"/>
    </source>
</evidence>
<dbReference type="SMART" id="SM01140">
    <property type="entry name" value="Drf_GBD"/>
    <property type="match status" value="1"/>
</dbReference>
<dbReference type="InterPro" id="IPR010472">
    <property type="entry name" value="FH3_dom"/>
</dbReference>
<dbReference type="PROSITE" id="PS51231">
    <property type="entry name" value="DAD"/>
    <property type="match status" value="1"/>
</dbReference>
<dbReference type="SMART" id="SM01139">
    <property type="entry name" value="Drf_FH3"/>
    <property type="match status" value="1"/>
</dbReference>
<dbReference type="InterPro" id="IPR014767">
    <property type="entry name" value="DAD_dom"/>
</dbReference>
<evidence type="ECO:0000313" key="11">
    <source>
        <dbReference type="Proteomes" id="UP000075809"/>
    </source>
</evidence>
<feature type="compositionally biased region" description="Pro residues" evidence="6">
    <location>
        <begin position="519"/>
        <end position="575"/>
    </location>
</feature>
<dbReference type="InterPro" id="IPR014768">
    <property type="entry name" value="GBD/FH3_dom"/>
</dbReference>
<dbReference type="GO" id="GO:0030041">
    <property type="term" value="P:actin filament polymerization"/>
    <property type="evidence" value="ECO:0007669"/>
    <property type="project" value="TreeGrafter"/>
</dbReference>
<dbReference type="InterPro" id="IPR010465">
    <property type="entry name" value="Drf_DAD"/>
</dbReference>
<evidence type="ECO:0000256" key="4">
    <source>
        <dbReference type="ARBA" id="ARBA00023054"/>
    </source>
</evidence>
<dbReference type="InterPro" id="IPR051412">
    <property type="entry name" value="Formin_Homology_Diaphanous_sf"/>
</dbReference>
<evidence type="ECO:0000313" key="10">
    <source>
        <dbReference type="EMBL" id="KYQ56425.1"/>
    </source>
</evidence>
<dbReference type="InterPro" id="IPR011989">
    <property type="entry name" value="ARM-like"/>
</dbReference>
<evidence type="ECO:0000256" key="3">
    <source>
        <dbReference type="ARBA" id="ARBA00022490"/>
    </source>
</evidence>
<dbReference type="AlphaFoldDB" id="A0A151X7R9"/>
<dbReference type="Gene3D" id="1.10.20.40">
    <property type="entry name" value="Formin, diaphanous GTPase-binding domain"/>
    <property type="match status" value="1"/>
</dbReference>
<feature type="domain" description="GBD/FH3" evidence="8">
    <location>
        <begin position="60"/>
        <end position="424"/>
    </location>
</feature>
<dbReference type="STRING" id="64791.A0A151X7R9"/>
<dbReference type="Pfam" id="PF06345">
    <property type="entry name" value="Drf_DAD"/>
    <property type="match status" value="1"/>
</dbReference>
<evidence type="ECO:0000259" key="9">
    <source>
        <dbReference type="PROSITE" id="PS51444"/>
    </source>
</evidence>
<dbReference type="InterPro" id="IPR044933">
    <property type="entry name" value="DIA_GBD_sf"/>
</dbReference>
<accession>A0A151X7R9</accession>
<evidence type="ECO:0000256" key="6">
    <source>
        <dbReference type="SAM" id="MobiDB-lite"/>
    </source>
</evidence>
<dbReference type="InterPro" id="IPR015425">
    <property type="entry name" value="FH2_Formin"/>
</dbReference>
<feature type="domain" description="FH2" evidence="9">
    <location>
        <begin position="601"/>
        <end position="1000"/>
    </location>
</feature>
<name>A0A151X7R9_9HYME</name>
<dbReference type="Gene3D" id="1.20.58.630">
    <property type="match status" value="1"/>
</dbReference>
<dbReference type="EMBL" id="KQ982431">
    <property type="protein sequence ID" value="KYQ56425.1"/>
    <property type="molecule type" value="Genomic_DNA"/>
</dbReference>
<keyword evidence="3" id="KW-0963">Cytoplasm</keyword>
<comment type="subcellular location">
    <subcellularLocation>
        <location evidence="1">Cytoplasm</location>
    </subcellularLocation>
</comment>
<feature type="region of interest" description="Disordered" evidence="6">
    <location>
        <begin position="514"/>
        <end position="575"/>
    </location>
</feature>
<protein>
    <submittedName>
        <fullName evidence="10">Protein diaphanous</fullName>
    </submittedName>
</protein>
<evidence type="ECO:0000256" key="2">
    <source>
        <dbReference type="ARBA" id="ARBA00008214"/>
    </source>
</evidence>
<dbReference type="PROSITE" id="PS51444">
    <property type="entry name" value="FH2"/>
    <property type="match status" value="1"/>
</dbReference>